<protein>
    <submittedName>
        <fullName evidence="1">Uncharacterized protein</fullName>
    </submittedName>
</protein>
<reference evidence="1" key="1">
    <citation type="submission" date="2023-06" db="EMBL/GenBank/DDBJ databases">
        <title>Black Yeasts Isolated from many extreme environments.</title>
        <authorList>
            <person name="Coleine C."/>
            <person name="Stajich J.E."/>
            <person name="Selbmann L."/>
        </authorList>
    </citation>
    <scope>NUCLEOTIDE SEQUENCE</scope>
    <source>
        <strain evidence="1">CCFEE 5200</strain>
    </source>
</reference>
<sequence>MCQQTYAICLLCHYPNLEILITFTECNEFREGIPPNHSASRDRMRLGILWRLFYEEIRRDRLGSYAAPKLSAVGSEGFGV</sequence>
<dbReference type="AlphaFoldDB" id="A0AAN6HBW6"/>
<dbReference type="Proteomes" id="UP001175353">
    <property type="component" value="Unassembled WGS sequence"/>
</dbReference>
<comment type="caution">
    <text evidence="1">The sequence shown here is derived from an EMBL/GenBank/DDBJ whole genome shotgun (WGS) entry which is preliminary data.</text>
</comment>
<dbReference type="EMBL" id="JAUJLE010000275">
    <property type="protein sequence ID" value="KAK0963525.1"/>
    <property type="molecule type" value="Genomic_DNA"/>
</dbReference>
<name>A0AAN6HBW6_9PEZI</name>
<accession>A0AAN6HBW6</accession>
<proteinExistence type="predicted"/>
<keyword evidence="2" id="KW-1185">Reference proteome</keyword>
<evidence type="ECO:0000313" key="1">
    <source>
        <dbReference type="EMBL" id="KAK0963525.1"/>
    </source>
</evidence>
<organism evidence="1 2">
    <name type="scientific">Friedmanniomyces endolithicus</name>
    <dbReference type="NCBI Taxonomy" id="329885"/>
    <lineage>
        <taxon>Eukaryota</taxon>
        <taxon>Fungi</taxon>
        <taxon>Dikarya</taxon>
        <taxon>Ascomycota</taxon>
        <taxon>Pezizomycotina</taxon>
        <taxon>Dothideomycetes</taxon>
        <taxon>Dothideomycetidae</taxon>
        <taxon>Mycosphaerellales</taxon>
        <taxon>Teratosphaeriaceae</taxon>
        <taxon>Friedmanniomyces</taxon>
    </lineage>
</organism>
<gene>
    <name evidence="1" type="ORF">LTR91_018946</name>
</gene>
<evidence type="ECO:0000313" key="2">
    <source>
        <dbReference type="Proteomes" id="UP001175353"/>
    </source>
</evidence>